<dbReference type="InterPro" id="IPR027417">
    <property type="entry name" value="P-loop_NTPase"/>
</dbReference>
<comment type="caution">
    <text evidence="1">The sequence shown here is derived from an EMBL/GenBank/DDBJ whole genome shotgun (WGS) entry which is preliminary data.</text>
</comment>
<organism evidence="1 2">
    <name type="scientific">SAR86 cluster bacterium</name>
    <dbReference type="NCBI Taxonomy" id="2030880"/>
    <lineage>
        <taxon>Bacteria</taxon>
        <taxon>Pseudomonadati</taxon>
        <taxon>Pseudomonadota</taxon>
        <taxon>Gammaproteobacteria</taxon>
        <taxon>SAR86 cluster</taxon>
    </lineage>
</organism>
<evidence type="ECO:0000313" key="1">
    <source>
        <dbReference type="EMBL" id="RZO26610.1"/>
    </source>
</evidence>
<evidence type="ECO:0000313" key="2">
    <source>
        <dbReference type="Proteomes" id="UP000315825"/>
    </source>
</evidence>
<dbReference type="Proteomes" id="UP000315825">
    <property type="component" value="Unassembled WGS sequence"/>
</dbReference>
<evidence type="ECO:0008006" key="3">
    <source>
        <dbReference type="Google" id="ProtNLM"/>
    </source>
</evidence>
<reference evidence="1 2" key="1">
    <citation type="submission" date="2019-02" db="EMBL/GenBank/DDBJ databases">
        <title>Prokaryotic population dynamics and viral predation in marine succession experiment using metagenomics: the confinement effect.</title>
        <authorList>
            <person name="Haro-Moreno J.M."/>
            <person name="Rodriguez-Valera F."/>
            <person name="Lopez-Perez M."/>
        </authorList>
    </citation>
    <scope>NUCLEOTIDE SEQUENCE [LARGE SCALE GENOMIC DNA]</scope>
    <source>
        <strain evidence="1">MED-G159</strain>
    </source>
</reference>
<sequence>MPKESQLSRESFLQNKIIFVDGFIGGGKTLFSQIISSLDRVEMWVHRPLVEQVCGLYSHKNIDMNTAVSLLNCCFDNEIYNQSLLRDQNFRPYDHSSVFKYPTKQDYIHRMSNSNDQELFIKFINDKRVLHFMSHGITALSAPIFESLGDRLIFCRLTRCPSSIYMLNHLARWSKRWGKESRNGMMYNDIKGQKVPHFIVNRIEDYAKADEYERAIIMLEEWLEEGNKIKDDKKFNIIEIPFERLVFEPMKYMKQISSQLNIKISKSVFKEMKKQKVPRKSLDDAPDSSIFENYGWKKPTKHLSVEDQIANEIKEMRSYLKPNMMKRVEILVENYSARHLGKL</sequence>
<accession>A0A520MZF3</accession>
<proteinExistence type="predicted"/>
<name>A0A520MZF3_9GAMM</name>
<dbReference type="AlphaFoldDB" id="A0A520MZF3"/>
<dbReference type="Gene3D" id="3.40.50.300">
    <property type="entry name" value="P-loop containing nucleotide triphosphate hydrolases"/>
    <property type="match status" value="1"/>
</dbReference>
<gene>
    <name evidence="1" type="ORF">EVA92_02375</name>
</gene>
<dbReference type="EMBL" id="SHBE01000003">
    <property type="protein sequence ID" value="RZO26610.1"/>
    <property type="molecule type" value="Genomic_DNA"/>
</dbReference>
<protein>
    <recommendedName>
        <fullName evidence="3">Sulfotransferase domain-containing protein</fullName>
    </recommendedName>
</protein>